<accession>A0ABT0HWH0</accession>
<protein>
    <submittedName>
        <fullName evidence="4">Histidine kinase</fullName>
    </submittedName>
</protein>
<proteinExistence type="predicted"/>
<evidence type="ECO:0000256" key="2">
    <source>
        <dbReference type="SAM" id="Phobius"/>
    </source>
</evidence>
<evidence type="ECO:0000313" key="4">
    <source>
        <dbReference type="EMBL" id="MCK8495968.1"/>
    </source>
</evidence>
<comment type="caution">
    <text evidence="4">The sequence shown here is derived from an EMBL/GenBank/DDBJ whole genome shotgun (WGS) entry which is preliminary data.</text>
</comment>
<evidence type="ECO:0000313" key="5">
    <source>
        <dbReference type="Proteomes" id="UP001202180"/>
    </source>
</evidence>
<name>A0ABT0HWH0_9BACT</name>
<dbReference type="InterPro" id="IPR010559">
    <property type="entry name" value="Sig_transdc_His_kin_internal"/>
</dbReference>
<dbReference type="GO" id="GO:0016301">
    <property type="term" value="F:kinase activity"/>
    <property type="evidence" value="ECO:0007669"/>
    <property type="project" value="UniProtKB-KW"/>
</dbReference>
<gene>
    <name evidence="4" type="ORF">M0L20_29150</name>
</gene>
<organism evidence="4 5">
    <name type="scientific">Spirosoma liriopis</name>
    <dbReference type="NCBI Taxonomy" id="2937440"/>
    <lineage>
        <taxon>Bacteria</taxon>
        <taxon>Pseudomonadati</taxon>
        <taxon>Bacteroidota</taxon>
        <taxon>Cytophagia</taxon>
        <taxon>Cytophagales</taxon>
        <taxon>Cytophagaceae</taxon>
        <taxon>Spirosoma</taxon>
    </lineage>
</organism>
<evidence type="ECO:0000259" key="3">
    <source>
        <dbReference type="Pfam" id="PF06580"/>
    </source>
</evidence>
<reference evidence="4 5" key="1">
    <citation type="submission" date="2022-04" db="EMBL/GenBank/DDBJ databases">
        <title>Spirosoma sp. strain RP8 genome sequencing and assembly.</title>
        <authorList>
            <person name="Jung Y."/>
        </authorList>
    </citation>
    <scope>NUCLEOTIDE SEQUENCE [LARGE SCALE GENOMIC DNA]</scope>
    <source>
        <strain evidence="4 5">RP8</strain>
    </source>
</reference>
<feature type="coiled-coil region" evidence="1">
    <location>
        <begin position="165"/>
        <end position="206"/>
    </location>
</feature>
<feature type="transmembrane region" description="Helical" evidence="2">
    <location>
        <begin position="42"/>
        <end position="65"/>
    </location>
</feature>
<dbReference type="PANTHER" id="PTHR34220:SF7">
    <property type="entry name" value="SENSOR HISTIDINE KINASE YPDA"/>
    <property type="match status" value="1"/>
</dbReference>
<dbReference type="Pfam" id="PF06580">
    <property type="entry name" value="His_kinase"/>
    <property type="match status" value="1"/>
</dbReference>
<keyword evidence="2" id="KW-1133">Transmembrane helix</keyword>
<keyword evidence="4" id="KW-0418">Kinase</keyword>
<feature type="transmembrane region" description="Helical" evidence="2">
    <location>
        <begin position="77"/>
        <end position="96"/>
    </location>
</feature>
<keyword evidence="5" id="KW-1185">Reference proteome</keyword>
<evidence type="ECO:0000256" key="1">
    <source>
        <dbReference type="SAM" id="Coils"/>
    </source>
</evidence>
<feature type="transmembrane region" description="Helical" evidence="2">
    <location>
        <begin position="136"/>
        <end position="157"/>
    </location>
</feature>
<feature type="non-terminal residue" evidence="4">
    <location>
        <position position="351"/>
    </location>
</feature>
<keyword evidence="4" id="KW-0808">Transferase</keyword>
<sequence>MKQLTKKKWLRVGLHVGLWILFYFCVGRVVTKAVYRDNALVINVVSLIDLLINITLFYLTCYFIFPKFLYKKKLLVTLGYLIGVFYVTYAINYLMFKSLLDVTDGYVGKEKTYITIAWELFLKDGGWLGCFKSARIATWNYTLALFIPTITISVKSIRDIIFIQKKNAKLELDRIVLERDKLTLERDKLALEQENLQLEINFLKSQINPHFLFNTLNSVYVDIMDTNEQAAEQVLKLASLMRYGLYESNQGQADLAKELAYIQNYLDLERIRHGHQVTITFDQRGNLAGYKIAPLLLISFVENAFKHGVRKSKQAAFIYIHASMQDGLFTFIVKNSLGISEIDKTGTEPGG</sequence>
<keyword evidence="2" id="KW-0812">Transmembrane</keyword>
<keyword evidence="2" id="KW-0472">Membrane</keyword>
<feature type="transmembrane region" description="Helical" evidence="2">
    <location>
        <begin position="12"/>
        <end position="30"/>
    </location>
</feature>
<keyword evidence="1" id="KW-0175">Coiled coil</keyword>
<dbReference type="PANTHER" id="PTHR34220">
    <property type="entry name" value="SENSOR HISTIDINE KINASE YPDA"/>
    <property type="match status" value="1"/>
</dbReference>
<dbReference type="Proteomes" id="UP001202180">
    <property type="component" value="Unassembled WGS sequence"/>
</dbReference>
<feature type="domain" description="Signal transduction histidine kinase internal region" evidence="3">
    <location>
        <begin position="199"/>
        <end position="276"/>
    </location>
</feature>
<dbReference type="InterPro" id="IPR050640">
    <property type="entry name" value="Bact_2-comp_sensor_kinase"/>
</dbReference>
<dbReference type="EMBL" id="JALPRF010000014">
    <property type="protein sequence ID" value="MCK8495968.1"/>
    <property type="molecule type" value="Genomic_DNA"/>
</dbReference>
<dbReference type="RefSeq" id="WP_248480794.1">
    <property type="nucleotide sequence ID" value="NZ_JALPRF010000014.1"/>
</dbReference>